<protein>
    <recommendedName>
        <fullName evidence="3">Methyltransferase type 11 domain-containing protein</fullName>
    </recommendedName>
</protein>
<proteinExistence type="predicted"/>
<evidence type="ECO:0000313" key="2">
    <source>
        <dbReference type="Proteomes" id="UP000182101"/>
    </source>
</evidence>
<name>A0AAC9NRA5_9ALTE</name>
<reference evidence="1 2" key="1">
    <citation type="submission" date="2016-11" db="EMBL/GenBank/DDBJ databases">
        <title>Networking in microbes: conjugative elements and plasmids in the genus Alteromonas.</title>
        <authorList>
            <person name="Lopez-Perez M."/>
            <person name="Ramon-Marco N."/>
            <person name="Rodriguez-Valera F."/>
        </authorList>
    </citation>
    <scope>NUCLEOTIDE SEQUENCE [LARGE SCALE GENOMIC DNA]</scope>
    <source>
        <strain evidence="1 2">CP48</strain>
    </source>
</reference>
<sequence length="74" mass="8570">MAQSGEIKLELGSRRKLESSGWTTFDLHGADIDYDLNRGIPLPEDTVEVIYSIHFLEHINFKDLLNFLEECREC</sequence>
<dbReference type="InterPro" id="IPR029063">
    <property type="entry name" value="SAM-dependent_MTases_sf"/>
</dbReference>
<dbReference type="EMBL" id="CP018024">
    <property type="protein sequence ID" value="APD89132.1"/>
    <property type="molecule type" value="Genomic_DNA"/>
</dbReference>
<accession>A0AAC9NRA5</accession>
<evidence type="ECO:0000313" key="1">
    <source>
        <dbReference type="EMBL" id="APD89132.1"/>
    </source>
</evidence>
<dbReference type="AlphaFoldDB" id="A0AAC9NRA5"/>
<dbReference type="Gene3D" id="3.40.50.150">
    <property type="entry name" value="Vaccinia Virus protein VP39"/>
    <property type="match status" value="1"/>
</dbReference>
<evidence type="ECO:0008006" key="3">
    <source>
        <dbReference type="Google" id="ProtNLM"/>
    </source>
</evidence>
<dbReference type="Proteomes" id="UP000182101">
    <property type="component" value="Chromosome"/>
</dbReference>
<dbReference type="SUPFAM" id="SSF53335">
    <property type="entry name" value="S-adenosyl-L-methionine-dependent methyltransferases"/>
    <property type="match status" value="1"/>
</dbReference>
<gene>
    <name evidence="1" type="ORF">BM524_04510</name>
</gene>
<organism evidence="1 2">
    <name type="scientific">Alteromonas mediterranea</name>
    <dbReference type="NCBI Taxonomy" id="314275"/>
    <lineage>
        <taxon>Bacteria</taxon>
        <taxon>Pseudomonadati</taxon>
        <taxon>Pseudomonadota</taxon>
        <taxon>Gammaproteobacteria</taxon>
        <taxon>Alteromonadales</taxon>
        <taxon>Alteromonadaceae</taxon>
        <taxon>Alteromonas/Salinimonas group</taxon>
        <taxon>Alteromonas</taxon>
    </lineage>
</organism>